<accession>A0AAD4VUQ5</accession>
<reference evidence="1 2" key="1">
    <citation type="journal article" date="2022" name="G3 (Bethesda)">
        <title>Whole-genome sequence and methylome profiling of the almond [Prunus dulcis (Mill.) D.A. Webb] cultivar 'Nonpareil'.</title>
        <authorList>
            <person name="D'Amico-Willman K.M."/>
            <person name="Ouma W.Z."/>
            <person name="Meulia T."/>
            <person name="Sideli G.M."/>
            <person name="Gradziel T.M."/>
            <person name="Fresnedo-Ramirez J."/>
        </authorList>
    </citation>
    <scope>NUCLEOTIDE SEQUENCE [LARGE SCALE GENOMIC DNA]</scope>
    <source>
        <strain evidence="1">Clone GOH B32 T37-40</strain>
    </source>
</reference>
<comment type="caution">
    <text evidence="1">The sequence shown here is derived from an EMBL/GenBank/DDBJ whole genome shotgun (WGS) entry which is preliminary data.</text>
</comment>
<dbReference type="InterPro" id="IPR032466">
    <property type="entry name" value="Metal_Hydrolase"/>
</dbReference>
<evidence type="ECO:0000313" key="1">
    <source>
        <dbReference type="EMBL" id="KAI5331151.1"/>
    </source>
</evidence>
<sequence>MPLNSDPSTVSRETLELKIKAAENRIYIDVGFWGGLVPENVFNASAPEDLLKAGVLGLKVNYSRSESGTRFNRIVQMP</sequence>
<evidence type="ECO:0000313" key="2">
    <source>
        <dbReference type="Proteomes" id="UP001054821"/>
    </source>
</evidence>
<dbReference type="EMBL" id="JAJFAZ020000004">
    <property type="protein sequence ID" value="KAI5331151.1"/>
    <property type="molecule type" value="Genomic_DNA"/>
</dbReference>
<dbReference type="PANTHER" id="PTHR43668:SF2">
    <property type="entry name" value="ALLANTOINASE"/>
    <property type="match status" value="1"/>
</dbReference>
<dbReference type="Gene3D" id="3.20.20.140">
    <property type="entry name" value="Metal-dependent hydrolases"/>
    <property type="match status" value="1"/>
</dbReference>
<organism evidence="1 2">
    <name type="scientific">Prunus dulcis</name>
    <name type="common">Almond</name>
    <name type="synonym">Amygdalus dulcis</name>
    <dbReference type="NCBI Taxonomy" id="3755"/>
    <lineage>
        <taxon>Eukaryota</taxon>
        <taxon>Viridiplantae</taxon>
        <taxon>Streptophyta</taxon>
        <taxon>Embryophyta</taxon>
        <taxon>Tracheophyta</taxon>
        <taxon>Spermatophyta</taxon>
        <taxon>Magnoliopsida</taxon>
        <taxon>eudicotyledons</taxon>
        <taxon>Gunneridae</taxon>
        <taxon>Pentapetalae</taxon>
        <taxon>rosids</taxon>
        <taxon>fabids</taxon>
        <taxon>Rosales</taxon>
        <taxon>Rosaceae</taxon>
        <taxon>Amygdaloideae</taxon>
        <taxon>Amygdaleae</taxon>
        <taxon>Prunus</taxon>
    </lineage>
</organism>
<dbReference type="GO" id="GO:0004038">
    <property type="term" value="F:allantoinase activity"/>
    <property type="evidence" value="ECO:0007669"/>
    <property type="project" value="TreeGrafter"/>
</dbReference>
<dbReference type="AlphaFoldDB" id="A0AAD4VUQ5"/>
<proteinExistence type="predicted"/>
<dbReference type="SUPFAM" id="SSF51556">
    <property type="entry name" value="Metallo-dependent hydrolases"/>
    <property type="match status" value="1"/>
</dbReference>
<gene>
    <name evidence="1" type="ORF">L3X38_021277</name>
</gene>
<dbReference type="InterPro" id="IPR050138">
    <property type="entry name" value="DHOase/Allantoinase_Hydrolase"/>
</dbReference>
<dbReference type="Proteomes" id="UP001054821">
    <property type="component" value="Chromosome 4"/>
</dbReference>
<name>A0AAD4VUQ5_PRUDU</name>
<dbReference type="GO" id="GO:0005737">
    <property type="term" value="C:cytoplasm"/>
    <property type="evidence" value="ECO:0007669"/>
    <property type="project" value="TreeGrafter"/>
</dbReference>
<dbReference type="PANTHER" id="PTHR43668">
    <property type="entry name" value="ALLANTOINASE"/>
    <property type="match status" value="1"/>
</dbReference>
<keyword evidence="2" id="KW-1185">Reference proteome</keyword>
<dbReference type="GO" id="GO:0006145">
    <property type="term" value="P:purine nucleobase catabolic process"/>
    <property type="evidence" value="ECO:0007669"/>
    <property type="project" value="TreeGrafter"/>
</dbReference>
<protein>
    <submittedName>
        <fullName evidence="1">Uncharacterized protein</fullName>
    </submittedName>
</protein>